<evidence type="ECO:0000256" key="5">
    <source>
        <dbReference type="ARBA" id="ARBA00022603"/>
    </source>
</evidence>
<dbReference type="GO" id="GO:0006281">
    <property type="term" value="P:DNA repair"/>
    <property type="evidence" value="ECO:0007669"/>
    <property type="project" value="UniProtKB-KW"/>
</dbReference>
<dbReference type="CDD" id="cd06445">
    <property type="entry name" value="ATase"/>
    <property type="match status" value="1"/>
</dbReference>
<dbReference type="Gene3D" id="1.10.10.10">
    <property type="entry name" value="Winged helix-like DNA-binding domain superfamily/Winged helix DNA-binding domain"/>
    <property type="match status" value="1"/>
</dbReference>
<reference evidence="13" key="1">
    <citation type="submission" date="2022-07" db="EMBL/GenBank/DDBJ databases">
        <title>Genome Sequence of Physisporinus lineatus.</title>
        <authorList>
            <person name="Buettner E."/>
        </authorList>
    </citation>
    <scope>NUCLEOTIDE SEQUENCE</scope>
    <source>
        <strain evidence="13">VT162</strain>
    </source>
</reference>
<evidence type="ECO:0000256" key="7">
    <source>
        <dbReference type="ARBA" id="ARBA00022763"/>
    </source>
</evidence>
<comment type="caution">
    <text evidence="13">The sequence shown here is derived from an EMBL/GenBank/DDBJ whole genome shotgun (WGS) entry which is preliminary data.</text>
</comment>
<evidence type="ECO:0000256" key="6">
    <source>
        <dbReference type="ARBA" id="ARBA00022679"/>
    </source>
</evidence>
<dbReference type="Proteomes" id="UP001212997">
    <property type="component" value="Unassembled WGS sequence"/>
</dbReference>
<comment type="catalytic activity">
    <reaction evidence="1">
        <text>a 4-O-methyl-thymidine in DNA + L-cysteinyl-[protein] = a thymidine in DNA + S-methyl-L-cysteinyl-[protein]</text>
        <dbReference type="Rhea" id="RHEA:53428"/>
        <dbReference type="Rhea" id="RHEA-COMP:10131"/>
        <dbReference type="Rhea" id="RHEA-COMP:10132"/>
        <dbReference type="Rhea" id="RHEA-COMP:13555"/>
        <dbReference type="Rhea" id="RHEA-COMP:13556"/>
        <dbReference type="ChEBI" id="CHEBI:29950"/>
        <dbReference type="ChEBI" id="CHEBI:82612"/>
        <dbReference type="ChEBI" id="CHEBI:137386"/>
        <dbReference type="ChEBI" id="CHEBI:137387"/>
        <dbReference type="EC" id="2.1.1.63"/>
    </reaction>
</comment>
<dbReference type="InterPro" id="IPR001497">
    <property type="entry name" value="MethylDNA_cys_MeTrfase_AS"/>
</dbReference>
<protein>
    <recommendedName>
        <fullName evidence="4">Methylated-DNA--protein-cysteine methyltransferase</fullName>
        <ecNumber evidence="3">2.1.1.63</ecNumber>
    </recommendedName>
    <alternativeName>
        <fullName evidence="9">6-O-methylguanine-DNA methyltransferase</fullName>
    </alternativeName>
    <alternativeName>
        <fullName evidence="10">O-6-methylguanine-DNA-alkyltransferase</fullName>
    </alternativeName>
</protein>
<keyword evidence="7" id="KW-0227">DNA damage</keyword>
<dbReference type="EMBL" id="JANAWD010000060">
    <property type="protein sequence ID" value="KAJ3488767.1"/>
    <property type="molecule type" value="Genomic_DNA"/>
</dbReference>
<dbReference type="Pfam" id="PF01035">
    <property type="entry name" value="DNA_binding_1"/>
    <property type="match status" value="1"/>
</dbReference>
<dbReference type="InterPro" id="IPR036217">
    <property type="entry name" value="MethylDNA_cys_MeTrfase_DNAb"/>
</dbReference>
<evidence type="ECO:0000313" key="14">
    <source>
        <dbReference type="Proteomes" id="UP001212997"/>
    </source>
</evidence>
<dbReference type="InterPro" id="IPR036388">
    <property type="entry name" value="WH-like_DNA-bd_sf"/>
</dbReference>
<dbReference type="GO" id="GO:0003908">
    <property type="term" value="F:methylated-DNA-[protein]-cysteine S-methyltransferase activity"/>
    <property type="evidence" value="ECO:0007669"/>
    <property type="project" value="UniProtKB-EC"/>
</dbReference>
<dbReference type="SUPFAM" id="SSF46767">
    <property type="entry name" value="Methylated DNA-protein cysteine methyltransferase, C-terminal domain"/>
    <property type="match status" value="1"/>
</dbReference>
<evidence type="ECO:0000259" key="12">
    <source>
        <dbReference type="Pfam" id="PF01035"/>
    </source>
</evidence>
<feature type="domain" description="Methylated-DNA-[protein]-cysteine S-methyltransferase DNA binding" evidence="12">
    <location>
        <begin position="46"/>
        <end position="136"/>
    </location>
</feature>
<keyword evidence="6" id="KW-0808">Transferase</keyword>
<comment type="similarity">
    <text evidence="2">Belongs to the MGMT family.</text>
</comment>
<evidence type="ECO:0000256" key="8">
    <source>
        <dbReference type="ARBA" id="ARBA00023204"/>
    </source>
</evidence>
<keyword evidence="5" id="KW-0489">Methyltransferase</keyword>
<comment type="catalytic activity">
    <reaction evidence="11">
        <text>a 6-O-methyl-2'-deoxyguanosine in DNA + L-cysteinyl-[protein] = S-methyl-L-cysteinyl-[protein] + a 2'-deoxyguanosine in DNA</text>
        <dbReference type="Rhea" id="RHEA:24000"/>
        <dbReference type="Rhea" id="RHEA-COMP:10131"/>
        <dbReference type="Rhea" id="RHEA-COMP:10132"/>
        <dbReference type="Rhea" id="RHEA-COMP:11367"/>
        <dbReference type="Rhea" id="RHEA-COMP:11368"/>
        <dbReference type="ChEBI" id="CHEBI:29950"/>
        <dbReference type="ChEBI" id="CHEBI:82612"/>
        <dbReference type="ChEBI" id="CHEBI:85445"/>
        <dbReference type="ChEBI" id="CHEBI:85448"/>
        <dbReference type="EC" id="2.1.1.63"/>
    </reaction>
</comment>
<dbReference type="PROSITE" id="PS00374">
    <property type="entry name" value="MGMT"/>
    <property type="match status" value="1"/>
</dbReference>
<dbReference type="GO" id="GO:0032259">
    <property type="term" value="P:methylation"/>
    <property type="evidence" value="ECO:0007669"/>
    <property type="project" value="UniProtKB-KW"/>
</dbReference>
<dbReference type="PANTHER" id="PTHR10815">
    <property type="entry name" value="METHYLATED-DNA--PROTEIN-CYSTEINE METHYLTRANSFERASE"/>
    <property type="match status" value="1"/>
</dbReference>
<evidence type="ECO:0000256" key="2">
    <source>
        <dbReference type="ARBA" id="ARBA00008711"/>
    </source>
</evidence>
<sequence>MMKAMDSSVAVATRTDFTKCKVAYPLGGIKRDAFRTKSGKKLSEKQWAVYDYVRKIPCGKVTTYKHVCLALGFGSPRSVGAAMRNNPFAPFVPCHRVVASNFYIGGFFGEWGSTKEDGSAGQQCKRKLDMLTQEGVTFTNNGYLSDPEAFIWKE</sequence>
<dbReference type="PANTHER" id="PTHR10815:SF13">
    <property type="entry name" value="METHYLATED-DNA--PROTEIN-CYSTEINE METHYLTRANSFERASE"/>
    <property type="match status" value="1"/>
</dbReference>
<keyword evidence="14" id="KW-1185">Reference proteome</keyword>
<dbReference type="NCBIfam" id="TIGR00589">
    <property type="entry name" value="ogt"/>
    <property type="match status" value="1"/>
</dbReference>
<keyword evidence="8" id="KW-0234">DNA repair</keyword>
<dbReference type="EC" id="2.1.1.63" evidence="3"/>
<evidence type="ECO:0000256" key="1">
    <source>
        <dbReference type="ARBA" id="ARBA00001286"/>
    </source>
</evidence>
<dbReference type="AlphaFoldDB" id="A0AAD5V8H5"/>
<name>A0AAD5V8H5_9APHY</name>
<gene>
    <name evidence="13" type="ORF">NLI96_g2606</name>
</gene>
<accession>A0AAD5V8H5</accession>
<evidence type="ECO:0000256" key="3">
    <source>
        <dbReference type="ARBA" id="ARBA00011918"/>
    </source>
</evidence>
<evidence type="ECO:0000313" key="13">
    <source>
        <dbReference type="EMBL" id="KAJ3488767.1"/>
    </source>
</evidence>
<dbReference type="InterPro" id="IPR014048">
    <property type="entry name" value="MethylDNA_cys_MeTrfase_DNA-bd"/>
</dbReference>
<organism evidence="13 14">
    <name type="scientific">Meripilus lineatus</name>
    <dbReference type="NCBI Taxonomy" id="2056292"/>
    <lineage>
        <taxon>Eukaryota</taxon>
        <taxon>Fungi</taxon>
        <taxon>Dikarya</taxon>
        <taxon>Basidiomycota</taxon>
        <taxon>Agaricomycotina</taxon>
        <taxon>Agaricomycetes</taxon>
        <taxon>Polyporales</taxon>
        <taxon>Meripilaceae</taxon>
        <taxon>Meripilus</taxon>
    </lineage>
</organism>
<evidence type="ECO:0000256" key="10">
    <source>
        <dbReference type="ARBA" id="ARBA00031621"/>
    </source>
</evidence>
<evidence type="ECO:0000256" key="9">
    <source>
        <dbReference type="ARBA" id="ARBA00030795"/>
    </source>
</evidence>
<proteinExistence type="inferred from homology"/>
<evidence type="ECO:0000256" key="4">
    <source>
        <dbReference type="ARBA" id="ARBA00015377"/>
    </source>
</evidence>
<evidence type="ECO:0000256" key="11">
    <source>
        <dbReference type="ARBA" id="ARBA00049348"/>
    </source>
</evidence>